<dbReference type="NCBIfam" id="TIGR02681">
    <property type="entry name" value="phage_pRha"/>
    <property type="match status" value="1"/>
</dbReference>
<protein>
    <recommendedName>
        <fullName evidence="4">Phage regulatory protein</fullName>
    </recommendedName>
</protein>
<dbReference type="AlphaFoldDB" id="A0A2S9K3A8"/>
<reference evidence="2 3" key="1">
    <citation type="submission" date="2018-03" db="EMBL/GenBank/DDBJ databases">
        <title>Comparative genomics illustrates the genes involved in a hyperalkaliphilic mechanisms of Serpentinomonas isolated from highly-alkaline calcium-rich serpentinized springs.</title>
        <authorList>
            <person name="Suzuki S."/>
            <person name="Ishii S."/>
            <person name="Walworth N."/>
            <person name="Bird L."/>
            <person name="Kuenen J.G."/>
            <person name="Nealson K.H."/>
        </authorList>
    </citation>
    <scope>NUCLEOTIDE SEQUENCE [LARGE SCALE GENOMIC DNA]</scope>
    <source>
        <strain evidence="2 3">P1</strain>
    </source>
</reference>
<dbReference type="EMBL" id="PVLQ01000042">
    <property type="protein sequence ID" value="PRD64865.1"/>
    <property type="molecule type" value="Genomic_DNA"/>
</dbReference>
<dbReference type="OrthoDB" id="79831at2"/>
<keyword evidence="3" id="KW-1185">Reference proteome</keyword>
<organism evidence="2 3">
    <name type="scientific">Malikia granosa</name>
    <dbReference type="NCBI Taxonomy" id="263067"/>
    <lineage>
        <taxon>Bacteria</taxon>
        <taxon>Pseudomonadati</taxon>
        <taxon>Pseudomonadota</taxon>
        <taxon>Betaproteobacteria</taxon>
        <taxon>Burkholderiales</taxon>
        <taxon>Comamonadaceae</taxon>
        <taxon>Malikia</taxon>
    </lineage>
</organism>
<accession>A0A2S9K3A8</accession>
<dbReference type="InterPro" id="IPR014054">
    <property type="entry name" value="Phage_regulatory_Rha"/>
</dbReference>
<feature type="region of interest" description="Disordered" evidence="1">
    <location>
        <begin position="1"/>
        <end position="44"/>
    </location>
</feature>
<dbReference type="Proteomes" id="UP000238589">
    <property type="component" value="Unassembled WGS sequence"/>
</dbReference>
<evidence type="ECO:0000313" key="2">
    <source>
        <dbReference type="EMBL" id="PRD64865.1"/>
    </source>
</evidence>
<evidence type="ECO:0000313" key="3">
    <source>
        <dbReference type="Proteomes" id="UP000238589"/>
    </source>
</evidence>
<proteinExistence type="predicted"/>
<evidence type="ECO:0000256" key="1">
    <source>
        <dbReference type="SAM" id="MobiDB-lite"/>
    </source>
</evidence>
<gene>
    <name evidence="2" type="ORF">C6P64_12175</name>
</gene>
<evidence type="ECO:0008006" key="4">
    <source>
        <dbReference type="Google" id="ProtNLM"/>
    </source>
</evidence>
<dbReference type="Pfam" id="PF09669">
    <property type="entry name" value="Phage_pRha"/>
    <property type="match status" value="1"/>
</dbReference>
<sequence>MSGRAWLLGRPAHRPTNPVESRRRQGPGKPPPPQGSRGADQADTRGRFSAGARRGLDCALEHNGVHPAPYSHLLPGNAMSTPVNALNSMRKTLEERADAFQQVEAASPLLTVVDGQATTTSLDIARHFDKRHDDVLRAIRNLLAQLPAERARNFAETLFEVPGPNGAVRQEPVYRITRDGFTLLGMGFTGDRALAFKLAYIDAFNAMEAKLRALYVEPLLDASDKQFRKGIPLRFKLTLQEQGRRAMNDLLNESRPEARRNLYWQLRQVNDALGIPTDSMEVLGVQQPVVDVEREHTSISCKPALSKIDKEIAEIDAYVKKISASKEESISFLQRAGILDKNGELAEPYRN</sequence>
<name>A0A2S9K3A8_9BURK</name>
<comment type="caution">
    <text evidence="2">The sequence shown here is derived from an EMBL/GenBank/DDBJ whole genome shotgun (WGS) entry which is preliminary data.</text>
</comment>